<keyword evidence="1" id="KW-0472">Membrane</keyword>
<dbReference type="InterPro" id="IPR036243">
    <property type="entry name" value="PSI_PsaX_sf"/>
</dbReference>
<evidence type="ECO:0000313" key="2">
    <source>
        <dbReference type="EMBL" id="MBD2778174.1"/>
    </source>
</evidence>
<accession>A0A8J6XTH6</accession>
<dbReference type="AlphaFoldDB" id="A0A8J6XTH6"/>
<keyword evidence="1" id="KW-1133">Transmembrane helix</keyword>
<evidence type="ECO:0000256" key="1">
    <source>
        <dbReference type="SAM" id="Phobius"/>
    </source>
</evidence>
<reference evidence="2" key="1">
    <citation type="submission" date="2020-09" db="EMBL/GenBank/DDBJ databases">
        <title>Iningainema tapete sp. nov. (Scytonemataceae, Cyanobacteria) from greenhouses in central Florida (USA) produces two types of nodularin with biosynthetic potential for microcystin-LR and anabaenopeptins.</title>
        <authorList>
            <person name="Berthold D.E."/>
            <person name="Lefler F.W."/>
            <person name="Huang I.-S."/>
            <person name="Abdulla H."/>
            <person name="Zimba P.V."/>
            <person name="Laughinghouse H.D. IV."/>
        </authorList>
    </citation>
    <scope>NUCLEOTIDE SEQUENCE</scope>
    <source>
        <strain evidence="2">BLCCT55</strain>
    </source>
</reference>
<proteinExistence type="predicted"/>
<dbReference type="InterPro" id="IPR012986">
    <property type="entry name" value="PSI_PsaX"/>
</dbReference>
<dbReference type="Proteomes" id="UP000629098">
    <property type="component" value="Unassembled WGS sequence"/>
</dbReference>
<dbReference type="RefSeq" id="WP_190837547.1">
    <property type="nucleotide sequence ID" value="NZ_CAWPPI010000124.1"/>
</dbReference>
<dbReference type="EMBL" id="JACXAE010000124">
    <property type="protein sequence ID" value="MBD2778174.1"/>
    <property type="molecule type" value="Genomic_DNA"/>
</dbReference>
<gene>
    <name evidence="2" type="ORF">ICL16_40590</name>
</gene>
<name>A0A8J6XTH6_9CYAN</name>
<evidence type="ECO:0000313" key="3">
    <source>
        <dbReference type="Proteomes" id="UP000629098"/>
    </source>
</evidence>
<sequence length="54" mass="5740">MTDVAKTAPASQKVGKDVAKTGAKPPFPFRTVISLILLAGNFLVAAIYFHLINP</sequence>
<keyword evidence="3" id="KW-1185">Reference proteome</keyword>
<comment type="caution">
    <text evidence="2">The sequence shown here is derived from an EMBL/GenBank/DDBJ whole genome shotgun (WGS) entry which is preliminary data.</text>
</comment>
<feature type="transmembrane region" description="Helical" evidence="1">
    <location>
        <begin position="32"/>
        <end position="51"/>
    </location>
</feature>
<keyword evidence="1" id="KW-0812">Transmembrane</keyword>
<protein>
    <submittedName>
        <fullName evidence="2">Photosystem I protein PsaX</fullName>
    </submittedName>
</protein>
<dbReference type="SUPFAM" id="SSF81552">
    <property type="entry name" value="Subunit PsaX of photosystem I reaction centre"/>
    <property type="match status" value="1"/>
</dbReference>
<dbReference type="Pfam" id="PF08078">
    <property type="entry name" value="PsaX"/>
    <property type="match status" value="1"/>
</dbReference>
<organism evidence="2 3">
    <name type="scientific">Iningainema tapete BLCC-T55</name>
    <dbReference type="NCBI Taxonomy" id="2748662"/>
    <lineage>
        <taxon>Bacteria</taxon>
        <taxon>Bacillati</taxon>
        <taxon>Cyanobacteriota</taxon>
        <taxon>Cyanophyceae</taxon>
        <taxon>Nostocales</taxon>
        <taxon>Scytonemataceae</taxon>
        <taxon>Iningainema tapete</taxon>
    </lineage>
</organism>